<evidence type="ECO:0000313" key="1">
    <source>
        <dbReference type="EMBL" id="KAF5843198.1"/>
    </source>
</evidence>
<dbReference type="Proteomes" id="UP000815325">
    <property type="component" value="Unassembled WGS sequence"/>
</dbReference>
<accession>A0ABQ7H8L4</accession>
<dbReference type="PROSITE" id="PS51257">
    <property type="entry name" value="PROKAR_LIPOPROTEIN"/>
    <property type="match status" value="1"/>
</dbReference>
<proteinExistence type="predicted"/>
<comment type="caution">
    <text evidence="1">The sequence shown here is derived from an EMBL/GenBank/DDBJ whole genome shotgun (WGS) entry which is preliminary data.</text>
</comment>
<evidence type="ECO:0008006" key="3">
    <source>
        <dbReference type="Google" id="ProtNLM"/>
    </source>
</evidence>
<sequence length="72" mass="7875">MKLFGCLCFECLCFGCLCFACACIVLGVSAWIASALCVYEFFGVSLLWLPLLCLCMHCFGGLSLDCFCFVCV</sequence>
<dbReference type="EMBL" id="MU069447">
    <property type="protein sequence ID" value="KAF5843198.1"/>
    <property type="molecule type" value="Genomic_DNA"/>
</dbReference>
<protein>
    <recommendedName>
        <fullName evidence="3">NADH dehydrogenase subunit 4L</fullName>
    </recommendedName>
</protein>
<gene>
    <name evidence="1" type="ORF">DUNSADRAFT_1625</name>
</gene>
<evidence type="ECO:0000313" key="2">
    <source>
        <dbReference type="Proteomes" id="UP000815325"/>
    </source>
</evidence>
<name>A0ABQ7H8L4_DUNSA</name>
<reference evidence="1" key="1">
    <citation type="submission" date="2017-08" db="EMBL/GenBank/DDBJ databases">
        <authorList>
            <person name="Polle J.E."/>
            <person name="Barry K."/>
            <person name="Cushman J."/>
            <person name="Schmutz J."/>
            <person name="Tran D."/>
            <person name="Hathwaick L.T."/>
            <person name="Yim W.C."/>
            <person name="Jenkins J."/>
            <person name="Mckie-Krisberg Z.M."/>
            <person name="Prochnik S."/>
            <person name="Lindquist E."/>
            <person name="Dockter R.B."/>
            <person name="Adam C."/>
            <person name="Molina H."/>
            <person name="Bunkerborg J."/>
            <person name="Jin E."/>
            <person name="Buchheim M."/>
            <person name="Magnuson J."/>
        </authorList>
    </citation>
    <scope>NUCLEOTIDE SEQUENCE</scope>
    <source>
        <strain evidence="1">CCAP 19/18</strain>
    </source>
</reference>
<organism evidence="1 2">
    <name type="scientific">Dunaliella salina</name>
    <name type="common">Green alga</name>
    <name type="synonym">Protococcus salinus</name>
    <dbReference type="NCBI Taxonomy" id="3046"/>
    <lineage>
        <taxon>Eukaryota</taxon>
        <taxon>Viridiplantae</taxon>
        <taxon>Chlorophyta</taxon>
        <taxon>core chlorophytes</taxon>
        <taxon>Chlorophyceae</taxon>
        <taxon>CS clade</taxon>
        <taxon>Chlamydomonadales</taxon>
        <taxon>Dunaliellaceae</taxon>
        <taxon>Dunaliella</taxon>
    </lineage>
</organism>
<keyword evidence="2" id="KW-1185">Reference proteome</keyword>